<keyword evidence="10 12" id="KW-0503">Monooxygenase</keyword>
<dbReference type="Proteomes" id="UP000266723">
    <property type="component" value="Unassembled WGS sequence"/>
</dbReference>
<gene>
    <name evidence="14" type="ORF">DY000_02036336</name>
</gene>
<keyword evidence="4 12" id="KW-0349">Heme</keyword>
<dbReference type="CDD" id="cd20653">
    <property type="entry name" value="CYP81"/>
    <property type="match status" value="1"/>
</dbReference>
<evidence type="ECO:0000256" key="5">
    <source>
        <dbReference type="ARBA" id="ARBA00022692"/>
    </source>
</evidence>
<evidence type="ECO:0000259" key="13">
    <source>
        <dbReference type="Pfam" id="PF13456"/>
    </source>
</evidence>
<keyword evidence="5" id="KW-0812">Transmembrane</keyword>
<keyword evidence="15" id="KW-1185">Reference proteome</keyword>
<dbReference type="PROSITE" id="PS00086">
    <property type="entry name" value="CYTOCHROME_P450"/>
    <property type="match status" value="1"/>
</dbReference>
<organism evidence="14 15">
    <name type="scientific">Brassica cretica</name>
    <name type="common">Mustard</name>
    <dbReference type="NCBI Taxonomy" id="69181"/>
    <lineage>
        <taxon>Eukaryota</taxon>
        <taxon>Viridiplantae</taxon>
        <taxon>Streptophyta</taxon>
        <taxon>Embryophyta</taxon>
        <taxon>Tracheophyta</taxon>
        <taxon>Spermatophyta</taxon>
        <taxon>Magnoliopsida</taxon>
        <taxon>eudicotyledons</taxon>
        <taxon>Gunneridae</taxon>
        <taxon>Pentapetalae</taxon>
        <taxon>rosids</taxon>
        <taxon>malvids</taxon>
        <taxon>Brassicales</taxon>
        <taxon>Brassicaceae</taxon>
        <taxon>Brassiceae</taxon>
        <taxon>Brassica</taxon>
    </lineage>
</organism>
<keyword evidence="6 12" id="KW-0479">Metal-binding</keyword>
<dbReference type="InterPro" id="IPR002156">
    <property type="entry name" value="RNaseH_domain"/>
</dbReference>
<protein>
    <recommendedName>
        <fullName evidence="13">RNase H type-1 domain-containing protein</fullName>
    </recommendedName>
</protein>
<evidence type="ECO:0000256" key="3">
    <source>
        <dbReference type="ARBA" id="ARBA00010617"/>
    </source>
</evidence>
<evidence type="ECO:0000256" key="4">
    <source>
        <dbReference type="ARBA" id="ARBA00022617"/>
    </source>
</evidence>
<evidence type="ECO:0000256" key="8">
    <source>
        <dbReference type="ARBA" id="ARBA00023002"/>
    </source>
</evidence>
<feature type="domain" description="RNase H type-1" evidence="13">
    <location>
        <begin position="537"/>
        <end position="647"/>
    </location>
</feature>
<comment type="subcellular location">
    <subcellularLocation>
        <location evidence="2">Membrane</location>
        <topology evidence="2">Single-pass membrane protein</topology>
    </subcellularLocation>
</comment>
<sequence length="678" mass="76451">MLYFILIPLLVLVAYKFIYSETHRFNLPPGPPSRPIVGHLHLMKPPIHRLLQSFANKYGPIFSLRFGSRRVVVITSSSLVQEAFTGQNDINLSSRPFQLTAKYVAYNYTTVGTAPYGDHWRNLRRICALEILSSNRLTNFLHIRKDEIRIMLMRLSRDTTHSDAGSRFTHVELEPLFSDLTFNNIVRMVTGKRYYGDDVNNKEEAELFKKLVYDIAVYSGANHTADYLPVLKLFGNKFEEEVKTLGKSMDEILQRLLDDCRRDKDGNTMVTHLLSLQEQEPDYYSDVTIKGLMMAMMLAGTETSAITLEWAMTNLLRHPDVLEKARSEIDEKIGEDRLIDEPDIAVLPYLQDVVSETFRLFPVAPLLVPRTPTEDMKIGGYDIPRDTIVIVNAWAIHRDPELWDDPERFNPDRFKGCGSELCAYKLMPFGNGRRVCPGAGLGRRIVTLALGSLIQCFDWENVKGEEIDMSESTGLGMHKLDPLRAMCRPRPIMAKLLDLLPECLKPSPIGPGDTITWLRPQGSFLKCNIGSSLAAPSSVSGASWIIRNTRGKVLFHSRRSFSEVVSKAHASLLALSWASTAVQDLKLKDIVFEFSSQEAANALNNPVEFPSYYYMCYDVFKNIYSVPKSSLSLVSDTCNQAAAAIADSVTRDHRVQSYVVAGGLRWLSDLLIREASTC</sequence>
<keyword evidence="7" id="KW-1133">Transmembrane helix</keyword>
<evidence type="ECO:0000313" key="15">
    <source>
        <dbReference type="Proteomes" id="UP000266723"/>
    </source>
</evidence>
<dbReference type="PANTHER" id="PTHR47947:SF62">
    <property type="entry name" value="CYTOCHROME P450, FAMILY 81, SUBFAMILY D, POLYPEPTIDE 5"/>
    <property type="match status" value="1"/>
</dbReference>
<evidence type="ECO:0000256" key="6">
    <source>
        <dbReference type="ARBA" id="ARBA00022723"/>
    </source>
</evidence>
<dbReference type="Gene3D" id="1.10.630.10">
    <property type="entry name" value="Cytochrome P450"/>
    <property type="match status" value="1"/>
</dbReference>
<dbReference type="InterPro" id="IPR001128">
    <property type="entry name" value="Cyt_P450"/>
</dbReference>
<keyword evidence="9 12" id="KW-0408">Iron</keyword>
<dbReference type="Pfam" id="PF13456">
    <property type="entry name" value="RVT_3"/>
    <property type="match status" value="1"/>
</dbReference>
<evidence type="ECO:0000256" key="12">
    <source>
        <dbReference type="RuleBase" id="RU000461"/>
    </source>
</evidence>
<reference evidence="14 15" key="1">
    <citation type="journal article" date="2020" name="BMC Genomics">
        <title>Intraspecific diversification of the crop wild relative Brassica cretica Lam. using demographic model selection.</title>
        <authorList>
            <person name="Kioukis A."/>
            <person name="Michalopoulou V.A."/>
            <person name="Briers L."/>
            <person name="Pirintsos S."/>
            <person name="Studholme D.J."/>
            <person name="Pavlidis P."/>
            <person name="Sarris P.F."/>
        </authorList>
    </citation>
    <scope>NUCLEOTIDE SEQUENCE [LARGE SCALE GENOMIC DNA]</scope>
    <source>
        <strain evidence="15">cv. PFS-1207/04</strain>
    </source>
</reference>
<dbReference type="Pfam" id="PF00067">
    <property type="entry name" value="p450"/>
    <property type="match status" value="1"/>
</dbReference>
<accession>A0ABQ7BIT4</accession>
<dbReference type="PANTHER" id="PTHR47947">
    <property type="entry name" value="CYTOCHROME P450 82C3-RELATED"/>
    <property type="match status" value="1"/>
</dbReference>
<name>A0ABQ7BIT4_BRACR</name>
<dbReference type="InterPro" id="IPR002401">
    <property type="entry name" value="Cyt_P450_E_grp-I"/>
</dbReference>
<dbReference type="SUPFAM" id="SSF48264">
    <property type="entry name" value="Cytochrome P450"/>
    <property type="match status" value="1"/>
</dbReference>
<dbReference type="PRINTS" id="PR00463">
    <property type="entry name" value="EP450I"/>
</dbReference>
<evidence type="ECO:0000313" key="14">
    <source>
        <dbReference type="EMBL" id="KAF3532468.1"/>
    </source>
</evidence>
<evidence type="ECO:0000256" key="11">
    <source>
        <dbReference type="ARBA" id="ARBA00023136"/>
    </source>
</evidence>
<evidence type="ECO:0000256" key="10">
    <source>
        <dbReference type="ARBA" id="ARBA00023033"/>
    </source>
</evidence>
<comment type="caution">
    <text evidence="14">The sequence shown here is derived from an EMBL/GenBank/DDBJ whole genome shotgun (WGS) entry which is preliminary data.</text>
</comment>
<dbReference type="PRINTS" id="PR00385">
    <property type="entry name" value="P450"/>
</dbReference>
<evidence type="ECO:0000256" key="2">
    <source>
        <dbReference type="ARBA" id="ARBA00004167"/>
    </source>
</evidence>
<dbReference type="EMBL" id="QGKV02001507">
    <property type="protein sequence ID" value="KAF3532468.1"/>
    <property type="molecule type" value="Genomic_DNA"/>
</dbReference>
<dbReference type="InterPro" id="IPR017972">
    <property type="entry name" value="Cyt_P450_CS"/>
</dbReference>
<evidence type="ECO:0000256" key="9">
    <source>
        <dbReference type="ARBA" id="ARBA00023004"/>
    </source>
</evidence>
<keyword evidence="11" id="KW-0472">Membrane</keyword>
<comment type="similarity">
    <text evidence="3 12">Belongs to the cytochrome P450 family.</text>
</comment>
<comment type="cofactor">
    <cofactor evidence="1">
        <name>heme</name>
        <dbReference type="ChEBI" id="CHEBI:30413"/>
    </cofactor>
</comment>
<keyword evidence="8 12" id="KW-0560">Oxidoreductase</keyword>
<evidence type="ECO:0000256" key="7">
    <source>
        <dbReference type="ARBA" id="ARBA00022989"/>
    </source>
</evidence>
<proteinExistence type="inferred from homology"/>
<evidence type="ECO:0000256" key="1">
    <source>
        <dbReference type="ARBA" id="ARBA00001971"/>
    </source>
</evidence>
<dbReference type="InterPro" id="IPR036396">
    <property type="entry name" value="Cyt_P450_sf"/>
</dbReference>
<dbReference type="InterPro" id="IPR050651">
    <property type="entry name" value="Plant_Cytochrome_P450_Monoox"/>
</dbReference>